<feature type="compositionally biased region" description="Polar residues" evidence="4">
    <location>
        <begin position="135"/>
        <end position="145"/>
    </location>
</feature>
<dbReference type="GO" id="GO:0000981">
    <property type="term" value="F:DNA-binding transcription factor activity, RNA polymerase II-specific"/>
    <property type="evidence" value="ECO:0007669"/>
    <property type="project" value="TreeGrafter"/>
</dbReference>
<evidence type="ECO:0000256" key="3">
    <source>
        <dbReference type="PROSITE-ProRule" id="PRU00089"/>
    </source>
</evidence>
<keyword evidence="1 3" id="KW-0238">DNA-binding</keyword>
<dbReference type="SUPFAM" id="SSF46785">
    <property type="entry name" value="Winged helix' DNA-binding domain"/>
    <property type="match status" value="1"/>
</dbReference>
<accession>A0AAV6VX60</accession>
<keyword evidence="7" id="KW-1185">Reference proteome</keyword>
<dbReference type="Pfam" id="PF00250">
    <property type="entry name" value="Forkhead"/>
    <property type="match status" value="1"/>
</dbReference>
<comment type="caution">
    <text evidence="6">The sequence shown here is derived from an EMBL/GenBank/DDBJ whole genome shotgun (WGS) entry which is preliminary data.</text>
</comment>
<feature type="region of interest" description="Disordered" evidence="4">
    <location>
        <begin position="103"/>
        <end position="161"/>
    </location>
</feature>
<dbReference type="InterPro" id="IPR036388">
    <property type="entry name" value="WH-like_DNA-bd_sf"/>
</dbReference>
<evidence type="ECO:0000256" key="2">
    <source>
        <dbReference type="ARBA" id="ARBA00023242"/>
    </source>
</evidence>
<dbReference type="PANTHER" id="PTHR11829:SF343">
    <property type="entry name" value="FORK-HEAD DOMAIN-CONTAINING PROTEIN"/>
    <property type="match status" value="1"/>
</dbReference>
<feature type="compositionally biased region" description="Polar residues" evidence="4">
    <location>
        <begin position="189"/>
        <end position="203"/>
    </location>
</feature>
<feature type="region of interest" description="Disordered" evidence="4">
    <location>
        <begin position="213"/>
        <end position="249"/>
    </location>
</feature>
<gene>
    <name evidence="6" type="ORF">JTE90_019879</name>
</gene>
<feature type="domain" description="Fork-head" evidence="5">
    <location>
        <begin position="11"/>
        <end position="112"/>
    </location>
</feature>
<dbReference type="GO" id="GO:0005634">
    <property type="term" value="C:nucleus"/>
    <property type="evidence" value="ECO:0007669"/>
    <property type="project" value="UniProtKB-SubCell"/>
</dbReference>
<dbReference type="GO" id="GO:0009653">
    <property type="term" value="P:anatomical structure morphogenesis"/>
    <property type="evidence" value="ECO:0007669"/>
    <property type="project" value="TreeGrafter"/>
</dbReference>
<dbReference type="PANTHER" id="PTHR11829">
    <property type="entry name" value="FORKHEAD BOX PROTEIN"/>
    <property type="match status" value="1"/>
</dbReference>
<evidence type="ECO:0000256" key="1">
    <source>
        <dbReference type="ARBA" id="ARBA00023125"/>
    </source>
</evidence>
<feature type="DNA-binding region" description="Fork-head" evidence="3">
    <location>
        <begin position="11"/>
        <end position="112"/>
    </location>
</feature>
<evidence type="ECO:0000259" key="5">
    <source>
        <dbReference type="PROSITE" id="PS50039"/>
    </source>
</evidence>
<comment type="subcellular location">
    <subcellularLocation>
        <location evidence="3">Nucleus</location>
    </subcellularLocation>
</comment>
<dbReference type="AlphaFoldDB" id="A0AAV6VX60"/>
<keyword evidence="2 3" id="KW-0539">Nucleus</keyword>
<dbReference type="Gene3D" id="1.10.10.10">
    <property type="entry name" value="Winged helix-like DNA-binding domain superfamily/Winged helix DNA-binding domain"/>
    <property type="match status" value="1"/>
</dbReference>
<name>A0AAV6VX60_9ARAC</name>
<dbReference type="Proteomes" id="UP000827092">
    <property type="component" value="Unassembled WGS sequence"/>
</dbReference>
<organism evidence="6 7">
    <name type="scientific">Oedothorax gibbosus</name>
    <dbReference type="NCBI Taxonomy" id="931172"/>
    <lineage>
        <taxon>Eukaryota</taxon>
        <taxon>Metazoa</taxon>
        <taxon>Ecdysozoa</taxon>
        <taxon>Arthropoda</taxon>
        <taxon>Chelicerata</taxon>
        <taxon>Arachnida</taxon>
        <taxon>Araneae</taxon>
        <taxon>Araneomorphae</taxon>
        <taxon>Entelegynae</taxon>
        <taxon>Araneoidea</taxon>
        <taxon>Linyphiidae</taxon>
        <taxon>Erigoninae</taxon>
        <taxon>Oedothorax</taxon>
    </lineage>
</organism>
<dbReference type="PROSITE" id="PS00658">
    <property type="entry name" value="FORK_HEAD_2"/>
    <property type="match status" value="1"/>
</dbReference>
<dbReference type="InterPro" id="IPR036390">
    <property type="entry name" value="WH_DNA-bd_sf"/>
</dbReference>
<dbReference type="GO" id="GO:0030154">
    <property type="term" value="P:cell differentiation"/>
    <property type="evidence" value="ECO:0007669"/>
    <property type="project" value="TreeGrafter"/>
</dbReference>
<proteinExistence type="predicted"/>
<protein>
    <recommendedName>
        <fullName evidence="5">Fork-head domain-containing protein</fullName>
    </recommendedName>
</protein>
<dbReference type="InterPro" id="IPR001766">
    <property type="entry name" value="Fork_head_dom"/>
</dbReference>
<dbReference type="InterPro" id="IPR050211">
    <property type="entry name" value="FOX_domain-containing"/>
</dbReference>
<evidence type="ECO:0000313" key="6">
    <source>
        <dbReference type="EMBL" id="KAG8201240.1"/>
    </source>
</evidence>
<evidence type="ECO:0000256" key="4">
    <source>
        <dbReference type="SAM" id="MobiDB-lite"/>
    </source>
</evidence>
<sequence length="353" mass="39567">MSSNRFFPLFAEPTSFVYNPGMLYRGSVGPTFRPFDIGRVLAPTQSEVGRAFPYYHENKQGWQNSIRHNLSLNDCFVKVPREKGKPGKGSYWTLKNNGEEMFENGNFRRRKRRTKLTNSKNVESSSNGGAECANPNKQNGLNTTSKNDRRHPSKAATSKCLQTSVRPGVIVATTSDNKSKLIEVYDCSSATKTETRPKSTSPLTPKAANFTIERLIGSSSSDESKRSSSPDEDEHIELELSKPPNSSSSLISPMMYQHLMLLNRDKYHAQHSLATHPFYSHLFNGKVLPSYPNALGLTWPHIPILNGMADSINHSQASFISPWISFPPMSKAIWTSGTSADRYSPTENDRWRE</sequence>
<reference evidence="6 7" key="1">
    <citation type="journal article" date="2022" name="Nat. Ecol. Evol.">
        <title>A masculinizing supergene underlies an exaggerated male reproductive morph in a spider.</title>
        <authorList>
            <person name="Hendrickx F."/>
            <person name="De Corte Z."/>
            <person name="Sonet G."/>
            <person name="Van Belleghem S.M."/>
            <person name="Kostlbacher S."/>
            <person name="Vangestel C."/>
        </authorList>
    </citation>
    <scope>NUCLEOTIDE SEQUENCE [LARGE SCALE GENOMIC DNA]</scope>
    <source>
        <strain evidence="6">W744_W776</strain>
    </source>
</reference>
<dbReference type="GO" id="GO:0000978">
    <property type="term" value="F:RNA polymerase II cis-regulatory region sequence-specific DNA binding"/>
    <property type="evidence" value="ECO:0007669"/>
    <property type="project" value="TreeGrafter"/>
</dbReference>
<dbReference type="PROSITE" id="PS50039">
    <property type="entry name" value="FORK_HEAD_3"/>
    <property type="match status" value="1"/>
</dbReference>
<feature type="compositionally biased region" description="Polar residues" evidence="4">
    <location>
        <begin position="116"/>
        <end position="128"/>
    </location>
</feature>
<evidence type="ECO:0000313" key="7">
    <source>
        <dbReference type="Proteomes" id="UP000827092"/>
    </source>
</evidence>
<dbReference type="SMART" id="SM00339">
    <property type="entry name" value="FH"/>
    <property type="match status" value="1"/>
</dbReference>
<dbReference type="InterPro" id="IPR030456">
    <property type="entry name" value="TF_fork_head_CS_2"/>
</dbReference>
<dbReference type="PRINTS" id="PR00053">
    <property type="entry name" value="FORKHEAD"/>
</dbReference>
<dbReference type="EMBL" id="JAFNEN010000007">
    <property type="protein sequence ID" value="KAG8201240.1"/>
    <property type="molecule type" value="Genomic_DNA"/>
</dbReference>
<feature type="region of interest" description="Disordered" evidence="4">
    <location>
        <begin position="189"/>
        <end position="208"/>
    </location>
</feature>